<dbReference type="Pfam" id="PF00075">
    <property type="entry name" value="RNase_H"/>
    <property type="match status" value="1"/>
</dbReference>
<feature type="binding site" evidence="10">
    <location>
        <position position="143"/>
    </location>
    <ligand>
        <name>Mg(2+)</name>
        <dbReference type="ChEBI" id="CHEBI:18420"/>
        <label>1</label>
    </ligand>
</feature>
<evidence type="ECO:0000256" key="8">
    <source>
        <dbReference type="ARBA" id="ARBA00022801"/>
    </source>
</evidence>
<reference evidence="12 13" key="1">
    <citation type="submission" date="2023-12" db="EMBL/GenBank/DDBJ databases">
        <title>Baltic Sea Cyanobacteria.</title>
        <authorList>
            <person name="Delbaje E."/>
            <person name="Fewer D.P."/>
            <person name="Shishido T.K."/>
        </authorList>
    </citation>
    <scope>NUCLEOTIDE SEQUENCE [LARGE SCALE GENOMIC DNA]</scope>
    <source>
        <strain evidence="12 13">CCNP 1315</strain>
    </source>
</reference>
<feature type="binding site" evidence="10">
    <location>
        <position position="105"/>
    </location>
    <ligand>
        <name>Mg(2+)</name>
        <dbReference type="ChEBI" id="CHEBI:18420"/>
        <label>2</label>
    </ligand>
</feature>
<dbReference type="PROSITE" id="PS50879">
    <property type="entry name" value="RNASE_H_1"/>
    <property type="match status" value="1"/>
</dbReference>
<keyword evidence="8 10" id="KW-0378">Hydrolase</keyword>
<dbReference type="InterPro" id="IPR036397">
    <property type="entry name" value="RNaseH_sf"/>
</dbReference>
<evidence type="ECO:0000256" key="4">
    <source>
        <dbReference type="ARBA" id="ARBA00012180"/>
    </source>
</evidence>
<dbReference type="EC" id="3.1.26.4" evidence="4 10"/>
<keyword evidence="6 10" id="KW-0479">Metal-binding</keyword>
<sequence length="259" mass="29420">MMSQPNENQDDVFSKPVKKFSQIESDEFFSEIAATPPEYRPHLLKMIRLFRESVTLNLQVSQRHEPDTKTTAILTENFAPAPPVKKTQETRKDSSQMEEVTLYTDGACLGNPGPGGYGIVLIQGEDRQELSGGFQLTTNNRMEMMAAIVGLQALETKSRVTLYSDSKYVIDAIEKGWAKRWKANGWKRNSKEWAMNPDLWEQLLQLCSQHEVKLVWVKGHAGNLENECCDRLAVRASQQRNLPPDLGYENPAMQQISLF</sequence>
<evidence type="ECO:0000256" key="2">
    <source>
        <dbReference type="ARBA" id="ARBA00005300"/>
    </source>
</evidence>
<comment type="function">
    <text evidence="10">Endonuclease that specifically degrades the RNA of RNA-DNA hybrids.</text>
</comment>
<feature type="binding site" evidence="10">
    <location>
        <position position="165"/>
    </location>
    <ligand>
        <name>Mg(2+)</name>
        <dbReference type="ChEBI" id="CHEBI:18420"/>
        <label>1</label>
    </ligand>
</feature>
<protein>
    <recommendedName>
        <fullName evidence="4 10">Ribonuclease H</fullName>
        <shortName evidence="10">RNase H</shortName>
        <ecNumber evidence="4 10">3.1.26.4</ecNumber>
    </recommendedName>
</protein>
<feature type="binding site" evidence="10">
    <location>
        <position position="230"/>
    </location>
    <ligand>
        <name>Mg(2+)</name>
        <dbReference type="ChEBI" id="CHEBI:18420"/>
        <label>2</label>
    </ligand>
</feature>
<evidence type="ECO:0000256" key="6">
    <source>
        <dbReference type="ARBA" id="ARBA00022723"/>
    </source>
</evidence>
<dbReference type="EMBL" id="JAYGHT010000068">
    <property type="protein sequence ID" value="MEA5519753.1"/>
    <property type="molecule type" value="Genomic_DNA"/>
</dbReference>
<dbReference type="PANTHER" id="PTHR10642">
    <property type="entry name" value="RIBONUCLEASE H1"/>
    <property type="match status" value="1"/>
</dbReference>
<dbReference type="PANTHER" id="PTHR10642:SF26">
    <property type="entry name" value="RIBONUCLEASE H1"/>
    <property type="match status" value="1"/>
</dbReference>
<evidence type="ECO:0000313" key="12">
    <source>
        <dbReference type="EMBL" id="MEA5519753.1"/>
    </source>
</evidence>
<comment type="similarity">
    <text evidence="2 10">Belongs to the RNase H family.</text>
</comment>
<evidence type="ECO:0000313" key="13">
    <source>
        <dbReference type="Proteomes" id="UP001301728"/>
    </source>
</evidence>
<feature type="domain" description="RNase H type-1" evidence="11">
    <location>
        <begin position="96"/>
        <end position="238"/>
    </location>
</feature>
<organism evidence="12 13">
    <name type="scientific">Limnoraphis robusta CCNP1315</name>
    <dbReference type="NCBI Taxonomy" id="3110306"/>
    <lineage>
        <taxon>Bacteria</taxon>
        <taxon>Bacillati</taxon>
        <taxon>Cyanobacteriota</taxon>
        <taxon>Cyanophyceae</taxon>
        <taxon>Oscillatoriophycideae</taxon>
        <taxon>Oscillatoriales</taxon>
        <taxon>Sirenicapillariaceae</taxon>
        <taxon>Limnoraphis</taxon>
    </lineage>
</organism>
<comment type="caution">
    <text evidence="12">The sequence shown here is derived from an EMBL/GenBank/DDBJ whole genome shotgun (WGS) entry which is preliminary data.</text>
</comment>
<name>A0ABU5TZ84_9CYAN</name>
<dbReference type="InterPro" id="IPR012337">
    <property type="entry name" value="RNaseH-like_sf"/>
</dbReference>
<comment type="catalytic activity">
    <reaction evidence="1 10">
        <text>Endonucleolytic cleavage to 5'-phosphomonoester.</text>
        <dbReference type="EC" id="3.1.26.4"/>
    </reaction>
</comment>
<comment type="subunit">
    <text evidence="3 10">Monomer.</text>
</comment>
<evidence type="ECO:0000256" key="10">
    <source>
        <dbReference type="HAMAP-Rule" id="MF_00042"/>
    </source>
</evidence>
<dbReference type="CDD" id="cd09278">
    <property type="entry name" value="RNase_HI_prokaryote_like"/>
    <property type="match status" value="1"/>
</dbReference>
<keyword evidence="7 10" id="KW-0255">Endonuclease</keyword>
<feature type="binding site" evidence="10">
    <location>
        <position position="105"/>
    </location>
    <ligand>
        <name>Mg(2+)</name>
        <dbReference type="ChEBI" id="CHEBI:18420"/>
        <label>1</label>
    </ligand>
</feature>
<evidence type="ECO:0000256" key="1">
    <source>
        <dbReference type="ARBA" id="ARBA00000077"/>
    </source>
</evidence>
<evidence type="ECO:0000256" key="9">
    <source>
        <dbReference type="ARBA" id="ARBA00022842"/>
    </source>
</evidence>
<keyword evidence="10" id="KW-0963">Cytoplasm</keyword>
<proteinExistence type="inferred from homology"/>
<dbReference type="Proteomes" id="UP001301728">
    <property type="component" value="Unassembled WGS sequence"/>
</dbReference>
<dbReference type="GO" id="GO:0004523">
    <property type="term" value="F:RNA-DNA hybrid ribonuclease activity"/>
    <property type="evidence" value="ECO:0007669"/>
    <property type="project" value="UniProtKB-EC"/>
</dbReference>
<evidence type="ECO:0000256" key="7">
    <source>
        <dbReference type="ARBA" id="ARBA00022759"/>
    </source>
</evidence>
<dbReference type="NCBIfam" id="NF001236">
    <property type="entry name" value="PRK00203.1"/>
    <property type="match status" value="1"/>
</dbReference>
<keyword evidence="13" id="KW-1185">Reference proteome</keyword>
<dbReference type="InterPro" id="IPR050092">
    <property type="entry name" value="RNase_H"/>
</dbReference>
<accession>A0ABU5TZ84</accession>
<evidence type="ECO:0000259" key="11">
    <source>
        <dbReference type="PROSITE" id="PS50879"/>
    </source>
</evidence>
<keyword evidence="5 10" id="KW-0540">Nuclease</keyword>
<dbReference type="InterPro" id="IPR022892">
    <property type="entry name" value="RNaseHI"/>
</dbReference>
<dbReference type="Gene3D" id="3.30.420.10">
    <property type="entry name" value="Ribonuclease H-like superfamily/Ribonuclease H"/>
    <property type="match status" value="1"/>
</dbReference>
<dbReference type="HAMAP" id="MF_00042">
    <property type="entry name" value="RNase_H"/>
    <property type="match status" value="1"/>
</dbReference>
<evidence type="ECO:0000256" key="5">
    <source>
        <dbReference type="ARBA" id="ARBA00022722"/>
    </source>
</evidence>
<evidence type="ECO:0000256" key="3">
    <source>
        <dbReference type="ARBA" id="ARBA00011245"/>
    </source>
</evidence>
<dbReference type="InterPro" id="IPR002156">
    <property type="entry name" value="RNaseH_domain"/>
</dbReference>
<comment type="subcellular location">
    <subcellularLocation>
        <location evidence="10">Cytoplasm</location>
    </subcellularLocation>
</comment>
<keyword evidence="9 10" id="KW-0460">Magnesium</keyword>
<dbReference type="SUPFAM" id="SSF53098">
    <property type="entry name" value="Ribonuclease H-like"/>
    <property type="match status" value="1"/>
</dbReference>
<gene>
    <name evidence="10 12" type="primary">rnhA</name>
    <name evidence="12" type="ORF">VB854_12445</name>
</gene>
<comment type="cofactor">
    <cofactor evidence="10">
        <name>Mg(2+)</name>
        <dbReference type="ChEBI" id="CHEBI:18420"/>
    </cofactor>
    <text evidence="10">Binds 1 Mg(2+) ion per subunit. May bind a second metal ion at a regulatory site, or after substrate binding.</text>
</comment>